<dbReference type="FunFam" id="3.30.430.20:FF:000017">
    <property type="entry name" value="Cysteine-rich receptor-like protein kinase 2"/>
    <property type="match status" value="1"/>
</dbReference>
<dbReference type="InterPro" id="IPR002902">
    <property type="entry name" value="GNK2"/>
</dbReference>
<comment type="caution">
    <text evidence="13">The sequence shown here is derived from an EMBL/GenBank/DDBJ whole genome shotgun (WGS) entry which is preliminary data.</text>
</comment>
<keyword evidence="6" id="KW-0418">Kinase</keyword>
<dbReference type="InterPro" id="IPR001245">
    <property type="entry name" value="Ser-Thr/Tyr_kinase_cat_dom"/>
</dbReference>
<proteinExistence type="predicted"/>
<dbReference type="PANTHER" id="PTHR47973">
    <property type="entry name" value="CYSTEINE-RICH RECEPTOR-LIKE PROTEIN KINASE 3"/>
    <property type="match status" value="1"/>
</dbReference>
<keyword evidence="14" id="KW-1185">Reference proteome</keyword>
<accession>A0A9R1XL15</accession>
<evidence type="ECO:0000256" key="9">
    <source>
        <dbReference type="PROSITE-ProRule" id="PRU10141"/>
    </source>
</evidence>
<feature type="domain" description="Gnk2-homologous" evidence="12">
    <location>
        <begin position="21"/>
        <end position="126"/>
    </location>
</feature>
<dbReference type="GO" id="GO:0005524">
    <property type="term" value="F:ATP binding"/>
    <property type="evidence" value="ECO:0007669"/>
    <property type="project" value="UniProtKB-UniRule"/>
</dbReference>
<dbReference type="InterPro" id="IPR011009">
    <property type="entry name" value="Kinase-like_dom_sf"/>
</dbReference>
<dbReference type="Gene3D" id="1.10.510.10">
    <property type="entry name" value="Transferase(Phosphotransferase) domain 1"/>
    <property type="match status" value="1"/>
</dbReference>
<keyword evidence="2" id="KW-0808">Transferase</keyword>
<feature type="domain" description="Protein kinase" evidence="11">
    <location>
        <begin position="274"/>
        <end position="559"/>
    </location>
</feature>
<dbReference type="SUPFAM" id="SSF56112">
    <property type="entry name" value="Protein kinase-like (PK-like)"/>
    <property type="match status" value="1"/>
</dbReference>
<dbReference type="FunFam" id="3.30.200.20:FF:000162">
    <property type="entry name" value="Adenine nucleotide alpha hydrolase-like domain kinase"/>
    <property type="match status" value="1"/>
</dbReference>
<dbReference type="Pfam" id="PF07714">
    <property type="entry name" value="PK_Tyr_Ser-Thr"/>
    <property type="match status" value="1"/>
</dbReference>
<evidence type="ECO:0000256" key="3">
    <source>
        <dbReference type="ARBA" id="ARBA00022729"/>
    </source>
</evidence>
<keyword evidence="5 9" id="KW-0547">Nucleotide-binding</keyword>
<dbReference type="PROSITE" id="PS00107">
    <property type="entry name" value="PROTEIN_KINASE_ATP"/>
    <property type="match status" value="1"/>
</dbReference>
<evidence type="ECO:0000256" key="8">
    <source>
        <dbReference type="ARBA" id="ARBA00023170"/>
    </source>
</evidence>
<feature type="transmembrane region" description="Helical" evidence="10">
    <location>
        <begin position="159"/>
        <end position="182"/>
    </location>
</feature>
<keyword evidence="4" id="KW-0677">Repeat</keyword>
<evidence type="ECO:0000313" key="13">
    <source>
        <dbReference type="EMBL" id="KAJ0216789.1"/>
    </source>
</evidence>
<sequence>MLFYFSVYRYDTRRFYDESTQPGNVGLCGNRTAIRPKRFQTALDGLLLNLTIATPRIKDLFAASSSNIARSNKSVYAIAQCAPTLAPNGCKECLQMAYSNIMNCLPFVDGRALDTGCFMRYSSTPFFSKNKTTIIEPFLVQGKTSYNYLLNKSLAHKGVIIGGVLGSVGLLSVVFLAIIIWCRRLKKKNTKKGVYNFAFGKLHFLTLRTFVNVFGLFRSAQYIDDLNRINMSVKFTIIYHMIFNVPGYLYGQSDRLQDPLKYRYRDLKKATKNFSDDYKLGEGGFGEVYKGEVKTGNTIAVKKLLVSSANAEFQSEVRVLSNVHHRNLIRLLGCCSEGPELLLVLEYMENGSLEKFLYGERKGILNWKQRYEVICGTAKGLAYLHEQYHVTIIHRDINPRNILLDKDFQPKIADFGLARLLPEEQTHISTRVAGTFGYTAPEYAIHGQVSEKSDTYSFGIVVLEIISGKKCTDVLDLSHPDQYLLEYAWSVYENQVPLNLIDEAVDRSECTERDVMKIIEIALMCTQSVVSERPKMSEVLMLLNDRSGDHKPPNRLPFNVSYLNVHVDDPSYVASSTSNAVASLTELTGR</sequence>
<evidence type="ECO:0000256" key="5">
    <source>
        <dbReference type="ARBA" id="ARBA00022741"/>
    </source>
</evidence>
<dbReference type="InterPro" id="IPR052059">
    <property type="entry name" value="CR_Ser/Thr_kinase"/>
</dbReference>
<evidence type="ECO:0000256" key="1">
    <source>
        <dbReference type="ARBA" id="ARBA00022527"/>
    </source>
</evidence>
<feature type="binding site" evidence="9">
    <location>
        <position position="303"/>
    </location>
    <ligand>
        <name>ATP</name>
        <dbReference type="ChEBI" id="CHEBI:30616"/>
    </ligand>
</feature>
<dbReference type="PROSITE" id="PS51473">
    <property type="entry name" value="GNK2"/>
    <property type="match status" value="1"/>
</dbReference>
<evidence type="ECO:0000256" key="6">
    <source>
        <dbReference type="ARBA" id="ARBA00022777"/>
    </source>
</evidence>
<feature type="transmembrane region" description="Helical" evidence="10">
    <location>
        <begin position="194"/>
        <end position="217"/>
    </location>
</feature>
<dbReference type="Pfam" id="PF01657">
    <property type="entry name" value="Stress-antifung"/>
    <property type="match status" value="1"/>
</dbReference>
<protein>
    <recommendedName>
        <fullName evidence="15">Protein kinase domain-containing protein</fullName>
    </recommendedName>
</protein>
<evidence type="ECO:0000256" key="7">
    <source>
        <dbReference type="ARBA" id="ARBA00022840"/>
    </source>
</evidence>
<dbReference type="CDD" id="cd14066">
    <property type="entry name" value="STKc_IRAK"/>
    <property type="match status" value="1"/>
</dbReference>
<evidence type="ECO:0000256" key="4">
    <source>
        <dbReference type="ARBA" id="ARBA00022737"/>
    </source>
</evidence>
<keyword evidence="10" id="KW-0812">Transmembrane</keyword>
<dbReference type="InterPro" id="IPR038408">
    <property type="entry name" value="GNK2_sf"/>
</dbReference>
<dbReference type="EMBL" id="NBSK02000003">
    <property type="protein sequence ID" value="KAJ0216789.1"/>
    <property type="molecule type" value="Genomic_DNA"/>
</dbReference>
<reference evidence="13 14" key="1">
    <citation type="journal article" date="2017" name="Nat. Commun.">
        <title>Genome assembly with in vitro proximity ligation data and whole-genome triplication in lettuce.</title>
        <authorList>
            <person name="Reyes-Chin-Wo S."/>
            <person name="Wang Z."/>
            <person name="Yang X."/>
            <person name="Kozik A."/>
            <person name="Arikit S."/>
            <person name="Song C."/>
            <person name="Xia L."/>
            <person name="Froenicke L."/>
            <person name="Lavelle D.O."/>
            <person name="Truco M.J."/>
            <person name="Xia R."/>
            <person name="Zhu S."/>
            <person name="Xu C."/>
            <person name="Xu H."/>
            <person name="Xu X."/>
            <person name="Cox K."/>
            <person name="Korf I."/>
            <person name="Meyers B.C."/>
            <person name="Michelmore R.W."/>
        </authorList>
    </citation>
    <scope>NUCLEOTIDE SEQUENCE [LARGE SCALE GENOMIC DNA]</scope>
    <source>
        <strain evidence="14">cv. Salinas</strain>
        <tissue evidence="13">Seedlings</tissue>
    </source>
</reference>
<dbReference type="InterPro" id="IPR000719">
    <property type="entry name" value="Prot_kinase_dom"/>
</dbReference>
<keyword evidence="10" id="KW-0472">Membrane</keyword>
<gene>
    <name evidence="13" type="ORF">LSAT_V11C300127440</name>
</gene>
<evidence type="ECO:0000313" key="14">
    <source>
        <dbReference type="Proteomes" id="UP000235145"/>
    </source>
</evidence>
<dbReference type="AlphaFoldDB" id="A0A9R1XL15"/>
<evidence type="ECO:0000259" key="12">
    <source>
        <dbReference type="PROSITE" id="PS51473"/>
    </source>
</evidence>
<dbReference type="GO" id="GO:0004674">
    <property type="term" value="F:protein serine/threonine kinase activity"/>
    <property type="evidence" value="ECO:0007669"/>
    <property type="project" value="UniProtKB-KW"/>
</dbReference>
<keyword evidence="10" id="KW-1133">Transmembrane helix</keyword>
<dbReference type="Gene3D" id="3.30.200.20">
    <property type="entry name" value="Phosphorylase Kinase, domain 1"/>
    <property type="match status" value="1"/>
</dbReference>
<dbReference type="Proteomes" id="UP000235145">
    <property type="component" value="Unassembled WGS sequence"/>
</dbReference>
<keyword evidence="7 9" id="KW-0067">ATP-binding</keyword>
<dbReference type="CDD" id="cd23509">
    <property type="entry name" value="Gnk2-like"/>
    <property type="match status" value="1"/>
</dbReference>
<name>A0A9R1XL15_LACSA</name>
<evidence type="ECO:0000256" key="2">
    <source>
        <dbReference type="ARBA" id="ARBA00022679"/>
    </source>
</evidence>
<evidence type="ECO:0008006" key="15">
    <source>
        <dbReference type="Google" id="ProtNLM"/>
    </source>
</evidence>
<dbReference type="PROSITE" id="PS50011">
    <property type="entry name" value="PROTEIN_KINASE_DOM"/>
    <property type="match status" value="1"/>
</dbReference>
<keyword evidence="1" id="KW-0723">Serine/threonine-protein kinase</keyword>
<organism evidence="13 14">
    <name type="scientific">Lactuca sativa</name>
    <name type="common">Garden lettuce</name>
    <dbReference type="NCBI Taxonomy" id="4236"/>
    <lineage>
        <taxon>Eukaryota</taxon>
        <taxon>Viridiplantae</taxon>
        <taxon>Streptophyta</taxon>
        <taxon>Embryophyta</taxon>
        <taxon>Tracheophyta</taxon>
        <taxon>Spermatophyta</taxon>
        <taxon>Magnoliopsida</taxon>
        <taxon>eudicotyledons</taxon>
        <taxon>Gunneridae</taxon>
        <taxon>Pentapetalae</taxon>
        <taxon>asterids</taxon>
        <taxon>campanulids</taxon>
        <taxon>Asterales</taxon>
        <taxon>Asteraceae</taxon>
        <taxon>Cichorioideae</taxon>
        <taxon>Cichorieae</taxon>
        <taxon>Lactucinae</taxon>
        <taxon>Lactuca</taxon>
    </lineage>
</organism>
<dbReference type="InterPro" id="IPR017441">
    <property type="entry name" value="Protein_kinase_ATP_BS"/>
</dbReference>
<dbReference type="FunFam" id="1.10.510.10:FF:000336">
    <property type="entry name" value="Cysteine-rich receptor-like protein kinase 2"/>
    <property type="match status" value="1"/>
</dbReference>
<dbReference type="Gene3D" id="3.30.430.20">
    <property type="entry name" value="Gnk2 domain, C-X8-C-X2-C motif"/>
    <property type="match status" value="1"/>
</dbReference>
<keyword evidence="3" id="KW-0732">Signal</keyword>
<evidence type="ECO:0000256" key="10">
    <source>
        <dbReference type="SAM" id="Phobius"/>
    </source>
</evidence>
<evidence type="ECO:0000259" key="11">
    <source>
        <dbReference type="PROSITE" id="PS50011"/>
    </source>
</evidence>
<keyword evidence="8" id="KW-0675">Receptor</keyword>